<dbReference type="PANTHER" id="PTHR43406">
    <property type="entry name" value="TRYPTOPHAN SYNTHASE, ALPHA CHAIN"/>
    <property type="match status" value="1"/>
</dbReference>
<comment type="pathway">
    <text evidence="1 8">Amino-acid biosynthesis; L-tryptophan biosynthesis; L-tryptophan from chorismate: step 5/5.</text>
</comment>
<name>A0A3G3MGG9_9FLOR</name>
<keyword evidence="3 8" id="KW-0028">Amino-acid biosynthesis</keyword>
<gene>
    <name evidence="8 10" type="primary">trpA</name>
</gene>
<dbReference type="EC" id="4.2.1.20" evidence="8"/>
<dbReference type="HAMAP" id="MF_00131">
    <property type="entry name" value="Trp_synth_alpha"/>
    <property type="match status" value="1"/>
</dbReference>
<dbReference type="CDD" id="cd04724">
    <property type="entry name" value="Tryptophan_synthase_alpha"/>
    <property type="match status" value="1"/>
</dbReference>
<dbReference type="PROSITE" id="PS00167">
    <property type="entry name" value="TRP_SYNTHASE_ALPHA"/>
    <property type="match status" value="1"/>
</dbReference>
<evidence type="ECO:0000256" key="1">
    <source>
        <dbReference type="ARBA" id="ARBA00004733"/>
    </source>
</evidence>
<comment type="function">
    <text evidence="8">The alpha subunit is responsible for the aldol cleavage of indoleglycerol phosphate to indole and glyceraldehyde 3-phosphate.</text>
</comment>
<reference evidence="10" key="1">
    <citation type="journal article" date="2018" name="Genome Biol. Evol.">
        <title>Mitochondrial and Plastid Genomes from Coralline Red Algae Provide Insights into the Incongruent Evolutionary Histories of Organelles.</title>
        <authorList>
            <person name="Lee J."/>
            <person name="Song H.J."/>
            <person name="In Park S."/>
            <person name="Lee Y.M."/>
            <person name="Jeong S.Y."/>
            <person name="Oh Cho T."/>
            <person name="Kim J.H."/>
            <person name="Choi H.G."/>
            <person name="Choi C.G."/>
            <person name="Nelson W.A."/>
            <person name="Fredericq S."/>
            <person name="Bhattacharya D."/>
            <person name="Su Yoon H."/>
        </authorList>
    </citation>
    <scope>NUCLEOTIDE SEQUENCE</scope>
</reference>
<organism evidence="10">
    <name type="scientific">Lithothamnion sp</name>
    <dbReference type="NCBI Taxonomy" id="1940749"/>
    <lineage>
        <taxon>Eukaryota</taxon>
        <taxon>Rhodophyta</taxon>
        <taxon>Florideophyceae</taxon>
        <taxon>Corallinophycidae</taxon>
        <taxon>Hapalidiales</taxon>
        <taxon>Hapalidiaceae</taxon>
        <taxon>Melobesioideae</taxon>
        <taxon>Lithothamnion</taxon>
    </lineage>
</organism>
<comment type="subunit">
    <text evidence="2 8">Tetramer of two alpha and two beta chains.</text>
</comment>
<evidence type="ECO:0000256" key="2">
    <source>
        <dbReference type="ARBA" id="ARBA00011270"/>
    </source>
</evidence>
<evidence type="ECO:0000256" key="8">
    <source>
        <dbReference type="HAMAP-Rule" id="MF_00131"/>
    </source>
</evidence>
<dbReference type="PANTHER" id="PTHR43406:SF1">
    <property type="entry name" value="TRYPTOPHAN SYNTHASE ALPHA CHAIN, CHLOROPLASTIC"/>
    <property type="match status" value="1"/>
</dbReference>
<dbReference type="AlphaFoldDB" id="A0A3G3MGG9"/>
<dbReference type="InterPro" id="IPR013785">
    <property type="entry name" value="Aldolase_TIM"/>
</dbReference>
<protein>
    <recommendedName>
        <fullName evidence="8">Tryptophan synthase alpha chain</fullName>
        <ecNumber evidence="8">4.2.1.20</ecNumber>
    </recommendedName>
</protein>
<comment type="similarity">
    <text evidence="8 9">Belongs to the TrpA family.</text>
</comment>
<keyword evidence="6 8" id="KW-0456">Lyase</keyword>
<dbReference type="GO" id="GO:0005829">
    <property type="term" value="C:cytosol"/>
    <property type="evidence" value="ECO:0007669"/>
    <property type="project" value="TreeGrafter"/>
</dbReference>
<dbReference type="EMBL" id="MH281627">
    <property type="protein sequence ID" value="AYR05929.1"/>
    <property type="molecule type" value="Genomic_DNA"/>
</dbReference>
<dbReference type="NCBIfam" id="TIGR00262">
    <property type="entry name" value="trpA"/>
    <property type="match status" value="1"/>
</dbReference>
<dbReference type="InterPro" id="IPR002028">
    <property type="entry name" value="Trp_synthase_suA"/>
</dbReference>
<accession>A0A3G3MGG9</accession>
<evidence type="ECO:0000256" key="5">
    <source>
        <dbReference type="ARBA" id="ARBA00023141"/>
    </source>
</evidence>
<evidence type="ECO:0000313" key="10">
    <source>
        <dbReference type="EMBL" id="AYR05929.1"/>
    </source>
</evidence>
<dbReference type="SUPFAM" id="SSF51366">
    <property type="entry name" value="Ribulose-phoshate binding barrel"/>
    <property type="match status" value="1"/>
</dbReference>
<geneLocation type="plastid" evidence="10"/>
<proteinExistence type="inferred from homology"/>
<dbReference type="Gene3D" id="3.20.20.70">
    <property type="entry name" value="Aldolase class I"/>
    <property type="match status" value="1"/>
</dbReference>
<evidence type="ECO:0000256" key="4">
    <source>
        <dbReference type="ARBA" id="ARBA00022822"/>
    </source>
</evidence>
<dbReference type="InterPro" id="IPR011060">
    <property type="entry name" value="RibuloseP-bd_barrel"/>
</dbReference>
<keyword evidence="5 8" id="KW-0057">Aromatic amino acid biosynthesis</keyword>
<dbReference type="GO" id="GO:0004834">
    <property type="term" value="F:tryptophan synthase activity"/>
    <property type="evidence" value="ECO:0007669"/>
    <property type="project" value="UniProtKB-UniRule"/>
</dbReference>
<dbReference type="UniPathway" id="UPA00035">
    <property type="reaction ID" value="UER00044"/>
</dbReference>
<dbReference type="Pfam" id="PF00290">
    <property type="entry name" value="Trp_syntA"/>
    <property type="match status" value="1"/>
</dbReference>
<evidence type="ECO:0000256" key="6">
    <source>
        <dbReference type="ARBA" id="ARBA00023239"/>
    </source>
</evidence>
<comment type="catalytic activity">
    <reaction evidence="7 8">
        <text>(1S,2R)-1-C-(indol-3-yl)glycerol 3-phosphate + L-serine = D-glyceraldehyde 3-phosphate + L-tryptophan + H2O</text>
        <dbReference type="Rhea" id="RHEA:10532"/>
        <dbReference type="ChEBI" id="CHEBI:15377"/>
        <dbReference type="ChEBI" id="CHEBI:33384"/>
        <dbReference type="ChEBI" id="CHEBI:57912"/>
        <dbReference type="ChEBI" id="CHEBI:58866"/>
        <dbReference type="ChEBI" id="CHEBI:59776"/>
        <dbReference type="EC" id="4.2.1.20"/>
    </reaction>
</comment>
<evidence type="ECO:0000256" key="3">
    <source>
        <dbReference type="ARBA" id="ARBA00022605"/>
    </source>
</evidence>
<dbReference type="InterPro" id="IPR018204">
    <property type="entry name" value="Trp_synthase_alpha_AS"/>
</dbReference>
<evidence type="ECO:0000256" key="9">
    <source>
        <dbReference type="RuleBase" id="RU003662"/>
    </source>
</evidence>
<keyword evidence="10" id="KW-0934">Plastid</keyword>
<feature type="active site" description="Proton acceptor" evidence="8">
    <location>
        <position position="58"/>
    </location>
</feature>
<feature type="active site" description="Proton acceptor" evidence="8">
    <location>
        <position position="47"/>
    </location>
</feature>
<sequence>MFTISKAISSVKTRSALVPFITVGYPNLKATVELIYLLDKKGANAIELGIPYSDALADGIVIQESSRIALEQKIYIDQVLNLIQQVSPNLTVPIIVFTYYNPIVCRGIERFVKEISESGAKGLVVPDLPLEESDYLINLCSDYYIELILFVSPTSSENRIKSIISKAPGCIYLVSSCGVTGLRGSINYDIKELVKKIKRTTDKCVMLGFGISNEYQVSKLMSLQLNIDAIVMGSAFINKITDSLGDDNYENVGSFCEKIKSVIGTK</sequence>
<evidence type="ECO:0000256" key="7">
    <source>
        <dbReference type="ARBA" id="ARBA00049047"/>
    </source>
</evidence>
<keyword evidence="4 8" id="KW-0822">Tryptophan biosynthesis</keyword>